<dbReference type="InterPro" id="IPR004714">
    <property type="entry name" value="Cyt_oxidase_maturation_cbb3"/>
</dbReference>
<protein>
    <submittedName>
        <fullName evidence="3">Cbb3-type cytochrome oxidase assembly protein CcoS</fullName>
    </submittedName>
</protein>
<gene>
    <name evidence="3" type="primary">ccoS</name>
    <name evidence="3" type="ORF">D3871_22555</name>
</gene>
<sequence length="65" mass="7248">MEALYLLVPMSVIVVFFTIWLFFRASDSGQFDDLVGPAMRVLQDDDSVQQHAAAPVSSKKTKRSS</sequence>
<keyword evidence="2" id="KW-1133">Transmembrane helix</keyword>
<dbReference type="EMBL" id="QYUO01000002">
    <property type="protein sequence ID" value="RJF96120.1"/>
    <property type="molecule type" value="Genomic_DNA"/>
</dbReference>
<reference evidence="4" key="1">
    <citation type="submission" date="2018-09" db="EMBL/GenBank/DDBJ databases">
        <authorList>
            <person name="Zhu H."/>
        </authorList>
    </citation>
    <scope>NUCLEOTIDE SEQUENCE [LARGE SCALE GENOMIC DNA]</scope>
    <source>
        <strain evidence="4">K1R23-30</strain>
    </source>
</reference>
<keyword evidence="4" id="KW-1185">Reference proteome</keyword>
<dbReference type="Proteomes" id="UP000265955">
    <property type="component" value="Unassembled WGS sequence"/>
</dbReference>
<feature type="region of interest" description="Disordered" evidence="1">
    <location>
        <begin position="46"/>
        <end position="65"/>
    </location>
</feature>
<dbReference type="Pfam" id="PF03597">
    <property type="entry name" value="FixS"/>
    <property type="match status" value="1"/>
</dbReference>
<evidence type="ECO:0000313" key="4">
    <source>
        <dbReference type="Proteomes" id="UP000265955"/>
    </source>
</evidence>
<dbReference type="NCBIfam" id="TIGR00847">
    <property type="entry name" value="ccoS"/>
    <property type="match status" value="1"/>
</dbReference>
<name>A0A3A3G7F6_9BURK</name>
<organism evidence="3 4">
    <name type="scientific">Noviherbaspirillum saxi</name>
    <dbReference type="NCBI Taxonomy" id="2320863"/>
    <lineage>
        <taxon>Bacteria</taxon>
        <taxon>Pseudomonadati</taxon>
        <taxon>Pseudomonadota</taxon>
        <taxon>Betaproteobacteria</taxon>
        <taxon>Burkholderiales</taxon>
        <taxon>Oxalobacteraceae</taxon>
        <taxon>Noviherbaspirillum</taxon>
    </lineage>
</organism>
<evidence type="ECO:0000256" key="2">
    <source>
        <dbReference type="SAM" id="Phobius"/>
    </source>
</evidence>
<dbReference type="RefSeq" id="WP_119771266.1">
    <property type="nucleotide sequence ID" value="NZ_QYUO01000002.1"/>
</dbReference>
<proteinExistence type="predicted"/>
<dbReference type="PANTHER" id="PTHR41532">
    <property type="entry name" value="FIXS PROTEIN"/>
    <property type="match status" value="1"/>
</dbReference>
<evidence type="ECO:0000256" key="1">
    <source>
        <dbReference type="SAM" id="MobiDB-lite"/>
    </source>
</evidence>
<accession>A0A3A3G7F6</accession>
<keyword evidence="2" id="KW-0472">Membrane</keyword>
<dbReference type="OrthoDB" id="9802763at2"/>
<evidence type="ECO:0000313" key="3">
    <source>
        <dbReference type="EMBL" id="RJF96120.1"/>
    </source>
</evidence>
<dbReference type="AlphaFoldDB" id="A0A3A3G7F6"/>
<dbReference type="PANTHER" id="PTHR41532:SF1">
    <property type="entry name" value="FIXS PROTEIN"/>
    <property type="match status" value="1"/>
</dbReference>
<keyword evidence="2" id="KW-0812">Transmembrane</keyword>
<comment type="caution">
    <text evidence="3">The sequence shown here is derived from an EMBL/GenBank/DDBJ whole genome shotgun (WGS) entry which is preliminary data.</text>
</comment>
<feature type="transmembrane region" description="Helical" evidence="2">
    <location>
        <begin position="6"/>
        <end position="23"/>
    </location>
</feature>